<dbReference type="SUPFAM" id="SSF102114">
    <property type="entry name" value="Radical SAM enzymes"/>
    <property type="match status" value="1"/>
</dbReference>
<comment type="similarity">
    <text evidence="7">Belongs to the radical SAM superfamily. Anaerobic sulfatase-maturating enzyme family.</text>
</comment>
<dbReference type="Pfam" id="PF04055">
    <property type="entry name" value="Radical_SAM"/>
    <property type="match status" value="1"/>
</dbReference>
<keyword evidence="3" id="KW-0949">S-adenosyl-L-methionine</keyword>
<dbReference type="PANTHER" id="PTHR43273:SF3">
    <property type="entry name" value="ANAEROBIC SULFATASE-MATURATING ENZYME HOMOLOG ASLB-RELATED"/>
    <property type="match status" value="1"/>
</dbReference>
<evidence type="ECO:0000256" key="5">
    <source>
        <dbReference type="ARBA" id="ARBA00023004"/>
    </source>
</evidence>
<dbReference type="GO" id="GO:0051539">
    <property type="term" value="F:4 iron, 4 sulfur cluster binding"/>
    <property type="evidence" value="ECO:0007669"/>
    <property type="project" value="UniProtKB-KW"/>
</dbReference>
<dbReference type="InterPro" id="IPR007197">
    <property type="entry name" value="rSAM"/>
</dbReference>
<dbReference type="InterPro" id="IPR023867">
    <property type="entry name" value="Sulphatase_maturase_rSAM"/>
</dbReference>
<organism evidence="9 10">
    <name type="scientific">Syntrophaceticus schinkii</name>
    <dbReference type="NCBI Taxonomy" id="499207"/>
    <lineage>
        <taxon>Bacteria</taxon>
        <taxon>Bacillati</taxon>
        <taxon>Bacillota</taxon>
        <taxon>Clostridia</taxon>
        <taxon>Thermoanaerobacterales</taxon>
        <taxon>Thermoanaerobacterales Family III. Incertae Sedis</taxon>
        <taxon>Syntrophaceticus</taxon>
    </lineage>
</organism>
<gene>
    <name evidence="9" type="ORF">SSCH_250020</name>
</gene>
<dbReference type="PIRSF" id="PIRSF037420">
    <property type="entry name" value="PQQ_syn_pqqE"/>
    <property type="match status" value="1"/>
</dbReference>
<dbReference type="Gene3D" id="3.20.20.70">
    <property type="entry name" value="Aldolase class I"/>
    <property type="match status" value="1"/>
</dbReference>
<dbReference type="SFLD" id="SFLDG01386">
    <property type="entry name" value="main_SPASM_domain-containing"/>
    <property type="match status" value="1"/>
</dbReference>
<dbReference type="GO" id="GO:0046872">
    <property type="term" value="F:metal ion binding"/>
    <property type="evidence" value="ECO:0007669"/>
    <property type="project" value="UniProtKB-KW"/>
</dbReference>
<evidence type="ECO:0000256" key="1">
    <source>
        <dbReference type="ARBA" id="ARBA00001966"/>
    </source>
</evidence>
<evidence type="ECO:0000313" key="9">
    <source>
        <dbReference type="EMBL" id="CEO88742.1"/>
    </source>
</evidence>
<dbReference type="InterPro" id="IPR023885">
    <property type="entry name" value="4Fe4S-binding_SPASM_dom"/>
</dbReference>
<dbReference type="InterPro" id="IPR058240">
    <property type="entry name" value="rSAM_sf"/>
</dbReference>
<evidence type="ECO:0000313" key="10">
    <source>
        <dbReference type="Proteomes" id="UP000046155"/>
    </source>
</evidence>
<protein>
    <submittedName>
        <fullName evidence="9">Radical SAM domain protein</fullName>
    </submittedName>
</protein>
<comment type="cofactor">
    <cofactor evidence="1">
        <name>[4Fe-4S] cluster</name>
        <dbReference type="ChEBI" id="CHEBI:49883"/>
    </cofactor>
</comment>
<dbReference type="InterPro" id="IPR013785">
    <property type="entry name" value="Aldolase_TIM"/>
</dbReference>
<dbReference type="RefSeq" id="WP_052835414.1">
    <property type="nucleotide sequence ID" value="NZ_CDRZ01000168.1"/>
</dbReference>
<accession>A0A0B7MM54</accession>
<feature type="domain" description="Radical SAM core" evidence="8">
    <location>
        <begin position="2"/>
        <end position="225"/>
    </location>
</feature>
<dbReference type="AlphaFoldDB" id="A0A0B7MM54"/>
<dbReference type="InterPro" id="IPR017200">
    <property type="entry name" value="PqqE-like"/>
</dbReference>
<keyword evidence="10" id="KW-1185">Reference proteome</keyword>
<dbReference type="GO" id="GO:0016491">
    <property type="term" value="F:oxidoreductase activity"/>
    <property type="evidence" value="ECO:0007669"/>
    <property type="project" value="InterPro"/>
</dbReference>
<evidence type="ECO:0000256" key="7">
    <source>
        <dbReference type="ARBA" id="ARBA00023601"/>
    </source>
</evidence>
<evidence type="ECO:0000256" key="2">
    <source>
        <dbReference type="ARBA" id="ARBA00022485"/>
    </source>
</evidence>
<keyword evidence="2" id="KW-0004">4Fe-4S</keyword>
<dbReference type="InterPro" id="IPR000385">
    <property type="entry name" value="MoaA_NifB_PqqE_Fe-S-bd_CS"/>
</dbReference>
<dbReference type="PROSITE" id="PS51918">
    <property type="entry name" value="RADICAL_SAM"/>
    <property type="match status" value="1"/>
</dbReference>
<dbReference type="SFLD" id="SFLDG01067">
    <property type="entry name" value="SPASM/twitch_domain_containing"/>
    <property type="match status" value="1"/>
</dbReference>
<sequence length="356" mass="39654">MTKEIKLLILLVTDDCNLRCRYCYARGGEKKEYMSWETAGKAVDYVAARSRSFKIQFSGGEPLLNFPLVKRVIEYVKMRWGSATFQLQTNGTLIDRAVAQELKNLRVRPGVSLDGPLDLNDHLRPFVGGEGSTSAVMRGLQFLAAEGIRVGLTTVLTAESARTLSQLVDWAAYAGNVYGISLDLFRPLGRGVKTDLSVPDLNLLESQVRAALRRADQLVRLGGPRVRFRELERLRYQITQGVVREEYCYATTGQCMAAVPDGGIYPCASLILPHFYLGNINDQDFSLAEAVAGKEWIGRKAEMMTGCRDCPDRLFCGGGCLARSYAYTGRVDKPYKGDCKLKKTFLDWVRQDEGVC</sequence>
<evidence type="ECO:0000256" key="4">
    <source>
        <dbReference type="ARBA" id="ARBA00022723"/>
    </source>
</evidence>
<dbReference type="PANTHER" id="PTHR43273">
    <property type="entry name" value="ANAEROBIC SULFATASE-MATURATING ENZYME HOMOLOG ASLB-RELATED"/>
    <property type="match status" value="1"/>
</dbReference>
<dbReference type="Proteomes" id="UP000046155">
    <property type="component" value="Unassembled WGS sequence"/>
</dbReference>
<name>A0A0B7MM54_9FIRM</name>
<keyword evidence="5" id="KW-0408">Iron</keyword>
<dbReference type="PROSITE" id="PS01305">
    <property type="entry name" value="MOAA_NIFB_PQQE"/>
    <property type="match status" value="1"/>
</dbReference>
<proteinExistence type="inferred from homology"/>
<evidence type="ECO:0000259" key="8">
    <source>
        <dbReference type="PROSITE" id="PS51918"/>
    </source>
</evidence>
<evidence type="ECO:0000256" key="6">
    <source>
        <dbReference type="ARBA" id="ARBA00023014"/>
    </source>
</evidence>
<keyword evidence="6" id="KW-0411">Iron-sulfur</keyword>
<dbReference type="CDD" id="cd01335">
    <property type="entry name" value="Radical_SAM"/>
    <property type="match status" value="1"/>
</dbReference>
<dbReference type="EMBL" id="CDRZ01000168">
    <property type="protein sequence ID" value="CEO88742.1"/>
    <property type="molecule type" value="Genomic_DNA"/>
</dbReference>
<dbReference type="NCBIfam" id="TIGR04085">
    <property type="entry name" value="rSAM_more_4Fe4S"/>
    <property type="match status" value="1"/>
</dbReference>
<evidence type="ECO:0000256" key="3">
    <source>
        <dbReference type="ARBA" id="ARBA00022691"/>
    </source>
</evidence>
<reference evidence="10" key="1">
    <citation type="submission" date="2015-01" db="EMBL/GenBank/DDBJ databases">
        <authorList>
            <person name="Manzoor Shahid"/>
            <person name="Zubair Saima"/>
        </authorList>
    </citation>
    <scope>NUCLEOTIDE SEQUENCE [LARGE SCALE GENOMIC DNA]</scope>
    <source>
        <strain evidence="10">Sp3</strain>
    </source>
</reference>
<keyword evidence="4" id="KW-0479">Metal-binding</keyword>
<dbReference type="SFLD" id="SFLDS00029">
    <property type="entry name" value="Radical_SAM"/>
    <property type="match status" value="1"/>
</dbReference>
<dbReference type="SFLD" id="SFLDG01384">
    <property type="entry name" value="thioether_bond_formation_requi"/>
    <property type="match status" value="1"/>
</dbReference>